<dbReference type="InParanoid" id="A0A1Y2EYW3"/>
<feature type="compositionally biased region" description="Low complexity" evidence="1">
    <location>
        <begin position="316"/>
        <end position="332"/>
    </location>
</feature>
<evidence type="ECO:0008006" key="4">
    <source>
        <dbReference type="Google" id="ProtNLM"/>
    </source>
</evidence>
<feature type="compositionally biased region" description="Polar residues" evidence="1">
    <location>
        <begin position="610"/>
        <end position="624"/>
    </location>
</feature>
<feature type="compositionally biased region" description="Basic and acidic residues" evidence="1">
    <location>
        <begin position="542"/>
        <end position="553"/>
    </location>
</feature>
<feature type="compositionally biased region" description="Polar residues" evidence="1">
    <location>
        <begin position="497"/>
        <end position="516"/>
    </location>
</feature>
<name>A0A1Y2EYW3_9BASI</name>
<keyword evidence="3" id="KW-1185">Reference proteome</keyword>
<dbReference type="EMBL" id="MCGR01000035">
    <property type="protein sequence ID" value="ORY76296.1"/>
    <property type="molecule type" value="Genomic_DNA"/>
</dbReference>
<feature type="compositionally biased region" description="Polar residues" evidence="1">
    <location>
        <begin position="343"/>
        <end position="354"/>
    </location>
</feature>
<feature type="compositionally biased region" description="Basic and acidic residues" evidence="1">
    <location>
        <begin position="517"/>
        <end position="526"/>
    </location>
</feature>
<feature type="region of interest" description="Disordered" evidence="1">
    <location>
        <begin position="1"/>
        <end position="66"/>
    </location>
</feature>
<sequence>MNTLKRLNWNNSSTDPAQPNLLPPGARSPGYAHTPSPQQSPGASPSSPAYPFPSIPAAASKPQVERQTLHRSLSAVSSLLVALDALREVSQAQAKALKNVAKAEKELAICFGDKVEPGARNDVIASALQASSSMFETLAEVDLKHAKVVKKEYESLNELAGKWFTKTSKEEKAFDESLAQLDYKVQKATAAYEKTRPRAPKPTMIDAQHAAASHDRYIQSLSVLSSSISSLKLSYAESSGEKRDRVVKEVGRALCGLAEAGWRNRVEGTKKGGEKAGSVVEAGVFCESGMSLRPGQMDEGDAPRSESQNLPPSPRPQQQQQQQAYQQERSSQATLRGPRPQPGSEQDSAPEQATSPPPLDSSLFAQSPDYPSNTYTVQLAALQAPPQPQHSPVANTHRSLEAPPAQLQQRPPSDRPSSVARLGSSDSLASRRGPVQQVPYDVPAPRTHWPLDMAGGEEMAPSQSSATMYSLSSTSSDANSRNIIPPRGFVLEEEAMSPTSRTMVDHGSTGTETSSRAQEREEHELQRPMPRYGPSPAASPQKEQERQPLERTDTTASERNFVAKMREKYAEEKERKQEEEERSRGQERTVSPSLARSSSRVSNLAKRYSSPPTSAIETYNTLPTSPRPIPTHHHSNSMQPLSARSYEASSPYNEFGAPQKPRSPWSSSQPRSSWSTYGSPPATSGASRPLPVPQHRSYTLQPLPSSGTGLDDLPAEPHSSICACETCTQVKYGSARGGGLRDMSKEEEGRLQKGFRESGQGRRISLPAVFGGKK</sequence>
<dbReference type="OrthoDB" id="2450055at2759"/>
<feature type="compositionally biased region" description="Polar residues" evidence="1">
    <location>
        <begin position="676"/>
        <end position="686"/>
    </location>
</feature>
<evidence type="ECO:0000256" key="1">
    <source>
        <dbReference type="SAM" id="MobiDB-lite"/>
    </source>
</evidence>
<feature type="compositionally biased region" description="Polar residues" evidence="1">
    <location>
        <begin position="636"/>
        <end position="652"/>
    </location>
</feature>
<feature type="region of interest" description="Disordered" evidence="1">
    <location>
        <begin position="290"/>
        <end position="718"/>
    </location>
</feature>
<feature type="compositionally biased region" description="Polar residues" evidence="1">
    <location>
        <begin position="363"/>
        <end position="377"/>
    </location>
</feature>
<dbReference type="AlphaFoldDB" id="A0A1Y2EYW3"/>
<feature type="compositionally biased region" description="Low complexity" evidence="1">
    <location>
        <begin position="462"/>
        <end position="476"/>
    </location>
</feature>
<dbReference type="STRING" id="106004.A0A1Y2EYW3"/>
<feature type="compositionally biased region" description="Basic and acidic residues" evidence="1">
    <location>
        <begin position="564"/>
        <end position="587"/>
    </location>
</feature>
<evidence type="ECO:0000313" key="2">
    <source>
        <dbReference type="EMBL" id="ORY76296.1"/>
    </source>
</evidence>
<dbReference type="Proteomes" id="UP000193467">
    <property type="component" value="Unassembled WGS sequence"/>
</dbReference>
<feature type="compositionally biased region" description="Low complexity" evidence="1">
    <location>
        <begin position="35"/>
        <end position="47"/>
    </location>
</feature>
<accession>A0A1Y2EYW3</accession>
<feature type="compositionally biased region" description="Polar residues" evidence="1">
    <location>
        <begin position="1"/>
        <end position="17"/>
    </location>
</feature>
<evidence type="ECO:0000313" key="3">
    <source>
        <dbReference type="Proteomes" id="UP000193467"/>
    </source>
</evidence>
<gene>
    <name evidence="2" type="ORF">BCR35DRAFT_305969</name>
</gene>
<feature type="compositionally biased region" description="Low complexity" evidence="1">
    <location>
        <begin position="588"/>
        <end position="605"/>
    </location>
</feature>
<comment type="caution">
    <text evidence="2">The sequence shown here is derived from an EMBL/GenBank/DDBJ whole genome shotgun (WGS) entry which is preliminary data.</text>
</comment>
<feature type="compositionally biased region" description="Polar residues" evidence="1">
    <location>
        <begin position="696"/>
        <end position="708"/>
    </location>
</feature>
<reference evidence="2 3" key="1">
    <citation type="submission" date="2016-07" db="EMBL/GenBank/DDBJ databases">
        <title>Pervasive Adenine N6-methylation of Active Genes in Fungi.</title>
        <authorList>
            <consortium name="DOE Joint Genome Institute"/>
            <person name="Mondo S.J."/>
            <person name="Dannebaum R.O."/>
            <person name="Kuo R.C."/>
            <person name="Labutti K."/>
            <person name="Haridas S."/>
            <person name="Kuo A."/>
            <person name="Salamov A."/>
            <person name="Ahrendt S.R."/>
            <person name="Lipzen A."/>
            <person name="Sullivan W."/>
            <person name="Andreopoulos W.B."/>
            <person name="Clum A."/>
            <person name="Lindquist E."/>
            <person name="Daum C."/>
            <person name="Ramamoorthy G.K."/>
            <person name="Gryganskyi A."/>
            <person name="Culley D."/>
            <person name="Magnuson J.K."/>
            <person name="James T.Y."/>
            <person name="O'Malley M.A."/>
            <person name="Stajich J.E."/>
            <person name="Spatafora J.W."/>
            <person name="Visel A."/>
            <person name="Grigoriev I.V."/>
        </authorList>
    </citation>
    <scope>NUCLEOTIDE SEQUENCE [LARGE SCALE GENOMIC DNA]</scope>
    <source>
        <strain evidence="2 3">62-1032</strain>
    </source>
</reference>
<feature type="compositionally biased region" description="Low complexity" evidence="1">
    <location>
        <begin position="658"/>
        <end position="675"/>
    </location>
</feature>
<organism evidence="2 3">
    <name type="scientific">Leucosporidium creatinivorum</name>
    <dbReference type="NCBI Taxonomy" id="106004"/>
    <lineage>
        <taxon>Eukaryota</taxon>
        <taxon>Fungi</taxon>
        <taxon>Dikarya</taxon>
        <taxon>Basidiomycota</taxon>
        <taxon>Pucciniomycotina</taxon>
        <taxon>Microbotryomycetes</taxon>
        <taxon>Leucosporidiales</taxon>
        <taxon>Leucosporidium</taxon>
    </lineage>
</organism>
<proteinExistence type="predicted"/>
<protein>
    <recommendedName>
        <fullName evidence="4">Eisosome component PIL1-domain-containing protein</fullName>
    </recommendedName>
</protein>